<dbReference type="RefSeq" id="WP_189243391.1">
    <property type="nucleotide sequence ID" value="NZ_BMQP01000037.1"/>
</dbReference>
<keyword evidence="2" id="KW-0472">Membrane</keyword>
<evidence type="ECO:0000256" key="2">
    <source>
        <dbReference type="SAM" id="Phobius"/>
    </source>
</evidence>
<feature type="transmembrane region" description="Helical" evidence="2">
    <location>
        <begin position="89"/>
        <end position="109"/>
    </location>
</feature>
<protein>
    <submittedName>
        <fullName evidence="3">Uncharacterized protein</fullName>
    </submittedName>
</protein>
<evidence type="ECO:0000313" key="3">
    <source>
        <dbReference type="EMBL" id="GIH87204.1"/>
    </source>
</evidence>
<keyword evidence="4" id="KW-1185">Reference proteome</keyword>
<reference evidence="3" key="1">
    <citation type="submission" date="2021-01" db="EMBL/GenBank/DDBJ databases">
        <title>Whole genome shotgun sequence of Planobispora rosea NBRC 15558.</title>
        <authorList>
            <person name="Komaki H."/>
            <person name="Tamura T."/>
        </authorList>
    </citation>
    <scope>NUCLEOTIDE SEQUENCE</scope>
    <source>
        <strain evidence="3">NBRC 15558</strain>
    </source>
</reference>
<evidence type="ECO:0000256" key="1">
    <source>
        <dbReference type="SAM" id="MobiDB-lite"/>
    </source>
</evidence>
<organism evidence="3 4">
    <name type="scientific">Planobispora rosea</name>
    <dbReference type="NCBI Taxonomy" id="35762"/>
    <lineage>
        <taxon>Bacteria</taxon>
        <taxon>Bacillati</taxon>
        <taxon>Actinomycetota</taxon>
        <taxon>Actinomycetes</taxon>
        <taxon>Streptosporangiales</taxon>
        <taxon>Streptosporangiaceae</taxon>
        <taxon>Planobispora</taxon>
    </lineage>
</organism>
<keyword evidence="2" id="KW-1133">Transmembrane helix</keyword>
<feature type="compositionally biased region" description="Basic and acidic residues" evidence="1">
    <location>
        <begin position="34"/>
        <end position="62"/>
    </location>
</feature>
<dbReference type="AlphaFoldDB" id="A0A8J3S8Z3"/>
<dbReference type="EMBL" id="BOOI01000056">
    <property type="protein sequence ID" value="GIH87204.1"/>
    <property type="molecule type" value="Genomic_DNA"/>
</dbReference>
<proteinExistence type="predicted"/>
<feature type="region of interest" description="Disordered" evidence="1">
    <location>
        <begin position="29"/>
        <end position="62"/>
    </location>
</feature>
<accession>A0A8J3S8Z3</accession>
<comment type="caution">
    <text evidence="3">The sequence shown here is derived from an EMBL/GenBank/DDBJ whole genome shotgun (WGS) entry which is preliminary data.</text>
</comment>
<sequence length="127" mass="13521">MQPVRVISIVAMVLGLLVGAASAIPFSRASETGARADSHLAKAEELTREADSVKESDPARHEQLTQEIDKWTGFASTDLAEQSSQQGGAWAMLAAGSGLLIGGGLIFVLTRRRPAPQPNAHKQPQHR</sequence>
<name>A0A8J3S8Z3_PLARO</name>
<dbReference type="Proteomes" id="UP000655044">
    <property type="component" value="Unassembled WGS sequence"/>
</dbReference>
<gene>
    <name evidence="3" type="ORF">Pro02_56120</name>
</gene>
<evidence type="ECO:0000313" key="4">
    <source>
        <dbReference type="Proteomes" id="UP000655044"/>
    </source>
</evidence>
<keyword evidence="2" id="KW-0812">Transmembrane</keyword>